<evidence type="ECO:0000256" key="2">
    <source>
        <dbReference type="SAM" id="SignalP"/>
    </source>
</evidence>
<feature type="chain" id="PRO_5025391629" evidence="2">
    <location>
        <begin position="27"/>
        <end position="210"/>
    </location>
</feature>
<feature type="region of interest" description="Disordered" evidence="1">
    <location>
        <begin position="142"/>
        <end position="210"/>
    </location>
</feature>
<protein>
    <submittedName>
        <fullName evidence="3">Putative secreted protein</fullName>
    </submittedName>
</protein>
<dbReference type="EMBL" id="GIFC01014164">
    <property type="protein sequence ID" value="MXU96247.1"/>
    <property type="molecule type" value="Transcribed_RNA"/>
</dbReference>
<sequence length="210" mass="23001">MYPVLQLADIFVAVGLLLWPLHGSTAAEVLHGCNQGLGHVDVCILPVQLCTGAEVSGREKAGKTLAPMRPRKEAFRRRCHPATFVQYASSANGASGQLCRERRGRPDRFLRRRRRTALHLSDLVGSGPHVAGLLASSRGQVLRRRRHRASRLGVRVRSVSETPPPLQVRHGGLTHTPFYAGAQNKNEPRGFNATKGNYTDARSLPKPVSP</sequence>
<organism evidence="3">
    <name type="scientific">Ixodes ricinus</name>
    <name type="common">Common tick</name>
    <name type="synonym">Acarus ricinus</name>
    <dbReference type="NCBI Taxonomy" id="34613"/>
    <lineage>
        <taxon>Eukaryota</taxon>
        <taxon>Metazoa</taxon>
        <taxon>Ecdysozoa</taxon>
        <taxon>Arthropoda</taxon>
        <taxon>Chelicerata</taxon>
        <taxon>Arachnida</taxon>
        <taxon>Acari</taxon>
        <taxon>Parasitiformes</taxon>
        <taxon>Ixodida</taxon>
        <taxon>Ixodoidea</taxon>
        <taxon>Ixodidae</taxon>
        <taxon>Ixodinae</taxon>
        <taxon>Ixodes</taxon>
    </lineage>
</organism>
<keyword evidence="2" id="KW-0732">Signal</keyword>
<evidence type="ECO:0000256" key="1">
    <source>
        <dbReference type="SAM" id="MobiDB-lite"/>
    </source>
</evidence>
<dbReference type="AlphaFoldDB" id="A0A6B0V261"/>
<proteinExistence type="predicted"/>
<feature type="signal peptide" evidence="2">
    <location>
        <begin position="1"/>
        <end position="26"/>
    </location>
</feature>
<accession>A0A6B0V261</accession>
<evidence type="ECO:0000313" key="3">
    <source>
        <dbReference type="EMBL" id="MXU96247.1"/>
    </source>
</evidence>
<name>A0A6B0V261_IXORI</name>
<reference evidence="3" key="1">
    <citation type="submission" date="2019-12" db="EMBL/GenBank/DDBJ databases">
        <title>An insight into the sialome of adult female Ixodes ricinus ticks feeding for 6 days.</title>
        <authorList>
            <person name="Perner J."/>
            <person name="Ribeiro J.M.C."/>
        </authorList>
    </citation>
    <scope>NUCLEOTIDE SEQUENCE</scope>
    <source>
        <strain evidence="3">Semi-engorged</strain>
        <tissue evidence="3">Salivary glands</tissue>
    </source>
</reference>